<feature type="domain" description="Antitoxin VbhA" evidence="1">
    <location>
        <begin position="11"/>
        <end position="54"/>
    </location>
</feature>
<accession>A0ABN6X8H0</accession>
<evidence type="ECO:0000313" key="3">
    <source>
        <dbReference type="Proteomes" id="UP001321475"/>
    </source>
</evidence>
<protein>
    <recommendedName>
        <fullName evidence="1">Antitoxin VbhA domain-containing protein</fullName>
    </recommendedName>
</protein>
<dbReference type="EMBL" id="AP027729">
    <property type="protein sequence ID" value="BDZ41062.1"/>
    <property type="molecule type" value="Genomic_DNA"/>
</dbReference>
<dbReference type="InterPro" id="IPR043038">
    <property type="entry name" value="VbhA_sf"/>
</dbReference>
<dbReference type="RefSeq" id="WP_286218325.1">
    <property type="nucleotide sequence ID" value="NZ_AP027729.1"/>
</dbReference>
<reference evidence="3" key="1">
    <citation type="journal article" date="2019" name="Int. J. Syst. Evol. Microbiol.">
        <title>The Global Catalogue of Microorganisms (GCM) 10K type strain sequencing project: providing services to taxonomists for standard genome sequencing and annotation.</title>
        <authorList>
            <consortium name="The Broad Institute Genomics Platform"/>
            <consortium name="The Broad Institute Genome Sequencing Center for Infectious Disease"/>
            <person name="Wu L."/>
            <person name="Ma J."/>
        </authorList>
    </citation>
    <scope>NUCLEOTIDE SEQUENCE [LARGE SCALE GENOMIC DNA]</scope>
    <source>
        <strain evidence="3">NBRC 108565</strain>
    </source>
</reference>
<sequence length="64" mass="7039">MTISDDERRRRADAAAQANASAALEGYEIDPDTAALQQRYVRGEIGEAEMIRLAEVQSGLREDS</sequence>
<organism evidence="2 3">
    <name type="scientific">Paraoerskovia sediminicola</name>
    <dbReference type="NCBI Taxonomy" id="1138587"/>
    <lineage>
        <taxon>Bacteria</taxon>
        <taxon>Bacillati</taxon>
        <taxon>Actinomycetota</taxon>
        <taxon>Actinomycetes</taxon>
        <taxon>Micrococcales</taxon>
        <taxon>Cellulomonadaceae</taxon>
        <taxon>Paraoerskovia</taxon>
    </lineage>
</organism>
<evidence type="ECO:0000259" key="1">
    <source>
        <dbReference type="Pfam" id="PF18495"/>
    </source>
</evidence>
<dbReference type="Pfam" id="PF18495">
    <property type="entry name" value="VbhA"/>
    <property type="match status" value="1"/>
</dbReference>
<dbReference type="Gene3D" id="1.10.8.1050">
    <property type="entry name" value="Antitoxin VbhA-like"/>
    <property type="match status" value="1"/>
</dbReference>
<dbReference type="Proteomes" id="UP001321475">
    <property type="component" value="Chromosome"/>
</dbReference>
<name>A0ABN6X8H0_9CELL</name>
<gene>
    <name evidence="2" type="ORF">GCM10025865_03610</name>
</gene>
<keyword evidence="3" id="KW-1185">Reference proteome</keyword>
<proteinExistence type="predicted"/>
<evidence type="ECO:0000313" key="2">
    <source>
        <dbReference type="EMBL" id="BDZ41062.1"/>
    </source>
</evidence>
<dbReference type="InterPro" id="IPR041535">
    <property type="entry name" value="VbhA"/>
</dbReference>